<keyword evidence="5 8" id="KW-0812">Transmembrane</keyword>
<dbReference type="Pfam" id="PF12704">
    <property type="entry name" value="MacB_PCD"/>
    <property type="match status" value="1"/>
</dbReference>
<keyword evidence="6 8" id="KW-1133">Transmembrane helix</keyword>
<keyword evidence="4" id="KW-1003">Cell membrane</keyword>
<dbReference type="InterPro" id="IPR025857">
    <property type="entry name" value="MacB_PCD"/>
</dbReference>
<dbReference type="PANTHER" id="PTHR30489">
    <property type="entry name" value="LIPOPROTEIN-RELEASING SYSTEM TRANSMEMBRANE PROTEIN LOLE"/>
    <property type="match status" value="1"/>
</dbReference>
<feature type="transmembrane region" description="Helical" evidence="8">
    <location>
        <begin position="298"/>
        <end position="317"/>
    </location>
</feature>
<dbReference type="PANTHER" id="PTHR30489:SF0">
    <property type="entry name" value="LIPOPROTEIN-RELEASING SYSTEM TRANSMEMBRANE PROTEIN LOLE"/>
    <property type="match status" value="1"/>
</dbReference>
<keyword evidence="3" id="KW-0813">Transport</keyword>
<comment type="similarity">
    <text evidence="2">Belongs to the ABC-4 integral membrane protein family. LolC/E subfamily.</text>
</comment>
<dbReference type="GO" id="GO:0044874">
    <property type="term" value="P:lipoprotein localization to outer membrane"/>
    <property type="evidence" value="ECO:0007669"/>
    <property type="project" value="TreeGrafter"/>
</dbReference>
<keyword evidence="11" id="KW-0449">Lipoprotein</keyword>
<dbReference type="EMBL" id="JACXAF010000010">
    <property type="protein sequence ID" value="MBD1389653.1"/>
    <property type="molecule type" value="Genomic_DNA"/>
</dbReference>
<name>A0A8J6QUX8_9GAMM</name>
<dbReference type="RefSeq" id="WP_191144757.1">
    <property type="nucleotide sequence ID" value="NZ_JACXAF010000010.1"/>
</dbReference>
<evidence type="ECO:0000313" key="11">
    <source>
        <dbReference type="EMBL" id="MBD1389653.1"/>
    </source>
</evidence>
<evidence type="ECO:0000259" key="9">
    <source>
        <dbReference type="Pfam" id="PF02687"/>
    </source>
</evidence>
<dbReference type="GO" id="GO:0042953">
    <property type="term" value="P:lipoprotein transport"/>
    <property type="evidence" value="ECO:0007669"/>
    <property type="project" value="InterPro"/>
</dbReference>
<dbReference type="InterPro" id="IPR011925">
    <property type="entry name" value="LolCE_TM"/>
</dbReference>
<dbReference type="Proteomes" id="UP000638014">
    <property type="component" value="Unassembled WGS sequence"/>
</dbReference>
<evidence type="ECO:0000256" key="4">
    <source>
        <dbReference type="ARBA" id="ARBA00022475"/>
    </source>
</evidence>
<keyword evidence="12" id="KW-1185">Reference proteome</keyword>
<evidence type="ECO:0000256" key="5">
    <source>
        <dbReference type="ARBA" id="ARBA00022692"/>
    </source>
</evidence>
<feature type="domain" description="ABC3 transporter permease C-terminal" evidence="9">
    <location>
        <begin position="270"/>
        <end position="403"/>
    </location>
</feature>
<evidence type="ECO:0000256" key="1">
    <source>
        <dbReference type="ARBA" id="ARBA00004651"/>
    </source>
</evidence>
<dbReference type="NCBIfam" id="TIGR02212">
    <property type="entry name" value="lolCE"/>
    <property type="match status" value="1"/>
</dbReference>
<evidence type="ECO:0000256" key="2">
    <source>
        <dbReference type="ARBA" id="ARBA00005236"/>
    </source>
</evidence>
<dbReference type="InterPro" id="IPR003838">
    <property type="entry name" value="ABC3_permease_C"/>
</dbReference>
<organism evidence="11 12">
    <name type="scientific">Neiella litorisoli</name>
    <dbReference type="NCBI Taxonomy" id="2771431"/>
    <lineage>
        <taxon>Bacteria</taxon>
        <taxon>Pseudomonadati</taxon>
        <taxon>Pseudomonadota</taxon>
        <taxon>Gammaproteobacteria</taxon>
        <taxon>Alteromonadales</taxon>
        <taxon>Echinimonadaceae</taxon>
        <taxon>Neiella</taxon>
    </lineage>
</organism>
<protein>
    <submittedName>
        <fullName evidence="11">Lipoprotein-releasing ABC transporter permease subunit</fullName>
    </submittedName>
</protein>
<evidence type="ECO:0000256" key="7">
    <source>
        <dbReference type="ARBA" id="ARBA00023136"/>
    </source>
</evidence>
<feature type="transmembrane region" description="Helical" evidence="8">
    <location>
        <begin position="376"/>
        <end position="396"/>
    </location>
</feature>
<reference evidence="11" key="1">
    <citation type="submission" date="2020-09" db="EMBL/GenBank/DDBJ databases">
        <title>A novel bacterium of genus Neiella, isolated from South China Sea.</title>
        <authorList>
            <person name="Huang H."/>
            <person name="Mo K."/>
            <person name="Hu Y."/>
        </authorList>
    </citation>
    <scope>NUCLEOTIDE SEQUENCE</scope>
    <source>
        <strain evidence="11">HB171785</strain>
    </source>
</reference>
<feature type="transmembrane region" description="Helical" evidence="8">
    <location>
        <begin position="267"/>
        <end position="292"/>
    </location>
</feature>
<comment type="subcellular location">
    <subcellularLocation>
        <location evidence="1">Cell membrane</location>
        <topology evidence="1">Multi-pass membrane protein</topology>
    </subcellularLocation>
</comment>
<dbReference type="GO" id="GO:0098797">
    <property type="term" value="C:plasma membrane protein complex"/>
    <property type="evidence" value="ECO:0007669"/>
    <property type="project" value="TreeGrafter"/>
</dbReference>
<dbReference type="AlphaFoldDB" id="A0A8J6QUX8"/>
<evidence type="ECO:0000256" key="6">
    <source>
        <dbReference type="ARBA" id="ARBA00022989"/>
    </source>
</evidence>
<proteinExistence type="inferred from homology"/>
<dbReference type="InterPro" id="IPR051447">
    <property type="entry name" value="Lipoprotein-release_system"/>
</dbReference>
<dbReference type="Pfam" id="PF02687">
    <property type="entry name" value="FtsX"/>
    <property type="match status" value="1"/>
</dbReference>
<feature type="transmembrane region" description="Helical" evidence="8">
    <location>
        <begin position="26"/>
        <end position="48"/>
    </location>
</feature>
<feature type="domain" description="MacB-like periplasmic core" evidence="10">
    <location>
        <begin position="29"/>
        <end position="228"/>
    </location>
</feature>
<sequence>MNMPLSLLTALRFMTARRSSKMVSFISASSTIGITVGLVAIILVLSAMNGFENALKEKLLGVIPDAEIVTLQRPMTNWQGFQQQLSGIEGIEGVAPFIQFSAMIVRGETLRAVQLRGIDSASQAQVSSYQSYLAPSVTETLQNGELILGAGLATALNVAVGDSVNVLIASNQGSLKAPKSYPFRVISIFKFGGQIDSISGFIGLTQAQAIKANGDSVDGLELKVTDIFSANRVAYKAASQLPVYVYVTDWMRTHGHVYQDIQMVRGVVYIVMALIIAVACFNIVSTLVMTVQDKRSEIAILLTMGSSAASIIATFIWQGALSGLLGVVSGVTLGSLLALYLNDIISAFEALTGRHLLSADIYFIDHIPTVLKVEDVLLVATVAWLMAILSTLYPAWRASKIEPAQELGGH</sequence>
<comment type="caution">
    <text evidence="11">The sequence shown here is derived from an EMBL/GenBank/DDBJ whole genome shotgun (WGS) entry which is preliminary data.</text>
</comment>
<keyword evidence="7 8" id="KW-0472">Membrane</keyword>
<gene>
    <name evidence="11" type="ORF">IC617_09440</name>
</gene>
<evidence type="ECO:0000259" key="10">
    <source>
        <dbReference type="Pfam" id="PF12704"/>
    </source>
</evidence>
<evidence type="ECO:0000256" key="8">
    <source>
        <dbReference type="SAM" id="Phobius"/>
    </source>
</evidence>
<evidence type="ECO:0000256" key="3">
    <source>
        <dbReference type="ARBA" id="ARBA00022448"/>
    </source>
</evidence>
<feature type="transmembrane region" description="Helical" evidence="8">
    <location>
        <begin position="324"/>
        <end position="341"/>
    </location>
</feature>
<accession>A0A8J6QUX8</accession>
<evidence type="ECO:0000313" key="12">
    <source>
        <dbReference type="Proteomes" id="UP000638014"/>
    </source>
</evidence>